<dbReference type="AlphaFoldDB" id="A0A450UXB6"/>
<dbReference type="EMBL" id="CAADFI010000121">
    <property type="protein sequence ID" value="VFJ97902.1"/>
    <property type="molecule type" value="Genomic_DNA"/>
</dbReference>
<proteinExistence type="predicted"/>
<evidence type="ECO:0000313" key="3">
    <source>
        <dbReference type="EMBL" id="VFK03162.1"/>
    </source>
</evidence>
<reference evidence="1" key="1">
    <citation type="submission" date="2019-02" db="EMBL/GenBank/DDBJ databases">
        <authorList>
            <person name="Gruber-Vodicka R. H."/>
            <person name="Seah K. B. B."/>
        </authorList>
    </citation>
    <scope>NUCLEOTIDE SEQUENCE</scope>
    <source>
        <strain evidence="3">BECK_SA2B12</strain>
        <strain evidence="1">BECK_SA2B15</strain>
        <strain evidence="2">BECK_SA2B20</strain>
    </source>
</reference>
<gene>
    <name evidence="1" type="ORF">BECKH772A_GA0070896_101158</name>
    <name evidence="2" type="ORF">BECKH772B_GA0070898_101218</name>
    <name evidence="3" type="ORF">BECKH772C_GA0070978_101158</name>
</gene>
<evidence type="ECO:0000313" key="2">
    <source>
        <dbReference type="EMBL" id="VFJ97902.1"/>
    </source>
</evidence>
<organism evidence="1">
    <name type="scientific">Candidatus Kentrum eta</name>
    <dbReference type="NCBI Taxonomy" id="2126337"/>
    <lineage>
        <taxon>Bacteria</taxon>
        <taxon>Pseudomonadati</taxon>
        <taxon>Pseudomonadota</taxon>
        <taxon>Gammaproteobacteria</taxon>
        <taxon>Candidatus Kentrum</taxon>
    </lineage>
</organism>
<dbReference type="EMBL" id="CAADFG010000115">
    <property type="protein sequence ID" value="VFJ97161.1"/>
    <property type="molecule type" value="Genomic_DNA"/>
</dbReference>
<accession>A0A450UXB6</accession>
<sequence>MRVEKYLARVLTHGHYQIVDQTFFLVFAHFRFPDHSPEQIEHNPAVRYVVGQIGLFYVTYSPQVFIQIFSQYRTRKDTFTHFIDDKYFLYYSPLVTGSWQREL</sequence>
<protein>
    <submittedName>
        <fullName evidence="1">Uncharacterized protein</fullName>
    </submittedName>
</protein>
<dbReference type="EMBL" id="CAADFJ010000115">
    <property type="protein sequence ID" value="VFK03162.1"/>
    <property type="molecule type" value="Genomic_DNA"/>
</dbReference>
<name>A0A450UXB6_9GAMM</name>
<evidence type="ECO:0000313" key="1">
    <source>
        <dbReference type="EMBL" id="VFJ97161.1"/>
    </source>
</evidence>